<gene>
    <name evidence="3" type="ORF">IP91_05107</name>
</gene>
<keyword evidence="2" id="KW-0472">Membrane</keyword>
<keyword evidence="4" id="KW-1185">Reference proteome</keyword>
<feature type="compositionally biased region" description="Basic and acidic residues" evidence="1">
    <location>
        <begin position="181"/>
        <end position="201"/>
    </location>
</feature>
<accession>A0A562QUE6</accession>
<feature type="transmembrane region" description="Helical" evidence="2">
    <location>
        <begin position="265"/>
        <end position="283"/>
    </location>
</feature>
<feature type="transmembrane region" description="Helical" evidence="2">
    <location>
        <begin position="240"/>
        <end position="259"/>
    </location>
</feature>
<organism evidence="3 4">
    <name type="scientific">Pseudoduganella lurida</name>
    <dbReference type="NCBI Taxonomy" id="1036180"/>
    <lineage>
        <taxon>Bacteria</taxon>
        <taxon>Pseudomonadati</taxon>
        <taxon>Pseudomonadota</taxon>
        <taxon>Betaproteobacteria</taxon>
        <taxon>Burkholderiales</taxon>
        <taxon>Oxalobacteraceae</taxon>
        <taxon>Telluria group</taxon>
        <taxon>Pseudoduganella</taxon>
    </lineage>
</organism>
<comment type="caution">
    <text evidence="3">The sequence shown here is derived from an EMBL/GenBank/DDBJ whole genome shotgun (WGS) entry which is preliminary data.</text>
</comment>
<dbReference type="EMBL" id="VLLB01000017">
    <property type="protein sequence ID" value="TWI60412.1"/>
    <property type="molecule type" value="Genomic_DNA"/>
</dbReference>
<protein>
    <submittedName>
        <fullName evidence="3">Uncharacterized protein</fullName>
    </submittedName>
</protein>
<name>A0A562QUE6_9BURK</name>
<keyword evidence="2" id="KW-0812">Transmembrane</keyword>
<dbReference type="OrthoDB" id="6673934at2"/>
<reference evidence="3 4" key="1">
    <citation type="journal article" date="2015" name="Stand. Genomic Sci.">
        <title>Genomic Encyclopedia of Bacterial and Archaeal Type Strains, Phase III: the genomes of soil and plant-associated and newly described type strains.</title>
        <authorList>
            <person name="Whitman W.B."/>
            <person name="Woyke T."/>
            <person name="Klenk H.P."/>
            <person name="Zhou Y."/>
            <person name="Lilburn T.G."/>
            <person name="Beck B.J."/>
            <person name="De Vos P."/>
            <person name="Vandamme P."/>
            <person name="Eisen J.A."/>
            <person name="Garrity G."/>
            <person name="Hugenholtz P."/>
            <person name="Kyrpides N.C."/>
        </authorList>
    </citation>
    <scope>NUCLEOTIDE SEQUENCE [LARGE SCALE GENOMIC DNA]</scope>
    <source>
        <strain evidence="3 4">CGMCC 1.10822</strain>
    </source>
</reference>
<dbReference type="Proteomes" id="UP000318431">
    <property type="component" value="Unassembled WGS sequence"/>
</dbReference>
<proteinExistence type="predicted"/>
<dbReference type="AlphaFoldDB" id="A0A562QUE6"/>
<evidence type="ECO:0000313" key="3">
    <source>
        <dbReference type="EMBL" id="TWI60412.1"/>
    </source>
</evidence>
<evidence type="ECO:0000256" key="1">
    <source>
        <dbReference type="SAM" id="MobiDB-lite"/>
    </source>
</evidence>
<evidence type="ECO:0000256" key="2">
    <source>
        <dbReference type="SAM" id="Phobius"/>
    </source>
</evidence>
<feature type="region of interest" description="Disordered" evidence="1">
    <location>
        <begin position="181"/>
        <end position="233"/>
    </location>
</feature>
<keyword evidence="2" id="KW-1133">Transmembrane helix</keyword>
<evidence type="ECO:0000313" key="4">
    <source>
        <dbReference type="Proteomes" id="UP000318431"/>
    </source>
</evidence>
<sequence>MVVHFADRYQVWGVGQERAAWRDHPLFPRGAEHGDPVFPDAGYDAGEVDAHWCNEAQPGALAVPDTDWQALAATIRADLDIPVPSSRAPAGPFIPWTRADHASAKLPLFVHNAATALAHRVLASLEMEHGTFENETNPKNDSGRYALMDEAVATAYQDWGARLEGWRTEVLLRCANERRSTVSGHGKEPFSRMTPEPREEGVATSLQPLDAASEPDQAAQGARPEPAADDASRVPASGSIGAVIVVIVLGLLSLFWKTVATLVRSSPWVIALISGVALPYVAYR</sequence>
<dbReference type="RefSeq" id="WP_145653408.1">
    <property type="nucleotide sequence ID" value="NZ_VLLB01000017.1"/>
</dbReference>